<evidence type="ECO:0000256" key="1">
    <source>
        <dbReference type="SAM" id="SignalP"/>
    </source>
</evidence>
<dbReference type="PROSITE" id="PS51257">
    <property type="entry name" value="PROKAR_LIPOPROTEIN"/>
    <property type="match status" value="1"/>
</dbReference>
<keyword evidence="1" id="KW-0732">Signal</keyword>
<name>A0A239LZI3_EKHLU</name>
<dbReference type="EMBL" id="FZPD01000006">
    <property type="protein sequence ID" value="SNT35089.1"/>
    <property type="molecule type" value="Genomic_DNA"/>
</dbReference>
<sequence length="132" mass="14589">MNKILASLATSLLLCSCMSQKQTQAFEAIKFGTAGGFTGKATGHQILLIDGSVRPIEGERSLENLSENEVELLAQQIEDVIDMSYDEPANMYKFIEIITSGKDTIRFRWGVNDEAPPKIENLFKSLTSLTSK</sequence>
<organism evidence="2 3">
    <name type="scientific">Ekhidna lutea</name>
    <dbReference type="NCBI Taxonomy" id="447679"/>
    <lineage>
        <taxon>Bacteria</taxon>
        <taxon>Pseudomonadati</taxon>
        <taxon>Bacteroidota</taxon>
        <taxon>Cytophagia</taxon>
        <taxon>Cytophagales</taxon>
        <taxon>Reichenbachiellaceae</taxon>
        <taxon>Ekhidna</taxon>
    </lineage>
</organism>
<protein>
    <submittedName>
        <fullName evidence="2">Uncharacterized protein</fullName>
    </submittedName>
</protein>
<reference evidence="2 3" key="1">
    <citation type="submission" date="2017-06" db="EMBL/GenBank/DDBJ databases">
        <authorList>
            <person name="Kim H.J."/>
            <person name="Triplett B.A."/>
        </authorList>
    </citation>
    <scope>NUCLEOTIDE SEQUENCE [LARGE SCALE GENOMIC DNA]</scope>
    <source>
        <strain evidence="2 3">DSM 19307</strain>
    </source>
</reference>
<keyword evidence="3" id="KW-1185">Reference proteome</keyword>
<feature type="signal peptide" evidence="1">
    <location>
        <begin position="1"/>
        <end position="21"/>
    </location>
</feature>
<accession>A0A239LZI3</accession>
<dbReference type="AlphaFoldDB" id="A0A239LZI3"/>
<evidence type="ECO:0000313" key="2">
    <source>
        <dbReference type="EMBL" id="SNT35089.1"/>
    </source>
</evidence>
<proteinExistence type="predicted"/>
<feature type="chain" id="PRO_5012173016" evidence="1">
    <location>
        <begin position="22"/>
        <end position="132"/>
    </location>
</feature>
<gene>
    <name evidence="2" type="ORF">SAMN05421640_3465</name>
</gene>
<dbReference type="RefSeq" id="WP_144017469.1">
    <property type="nucleotide sequence ID" value="NZ_FZPD01000006.1"/>
</dbReference>
<evidence type="ECO:0000313" key="3">
    <source>
        <dbReference type="Proteomes" id="UP000198393"/>
    </source>
</evidence>
<dbReference type="Proteomes" id="UP000198393">
    <property type="component" value="Unassembled WGS sequence"/>
</dbReference>